<accession>A0A1B2I6I6</accession>
<protein>
    <recommendedName>
        <fullName evidence="4">Prepilin-type N-terminal cleavage/methylation domain-containing protein</fullName>
    </recommendedName>
</protein>
<gene>
    <name evidence="2" type="ORF">BED41_11225</name>
</gene>
<dbReference type="STRING" id="1197717.BED41_11225"/>
<dbReference type="EMBL" id="CP016757">
    <property type="protein sequence ID" value="ANZ45592.1"/>
    <property type="molecule type" value="Genomic_DNA"/>
</dbReference>
<keyword evidence="1" id="KW-0472">Membrane</keyword>
<dbReference type="GeneID" id="83058417"/>
<dbReference type="KEGG" id="cpor:BED41_11225"/>
<dbReference type="OrthoDB" id="6177at2"/>
<dbReference type="Proteomes" id="UP000093044">
    <property type="component" value="Chromosome"/>
</dbReference>
<dbReference type="AlphaFoldDB" id="A0A1B2I6I6"/>
<evidence type="ECO:0008006" key="4">
    <source>
        <dbReference type="Google" id="ProtNLM"/>
    </source>
</evidence>
<proteinExistence type="predicted"/>
<keyword evidence="3" id="KW-1185">Reference proteome</keyword>
<keyword evidence="1" id="KW-1133">Transmembrane helix</keyword>
<evidence type="ECO:0000313" key="3">
    <source>
        <dbReference type="Proteomes" id="UP000093044"/>
    </source>
</evidence>
<organism evidence="2 3">
    <name type="scientific">Cloacibacillus porcorum</name>
    <dbReference type="NCBI Taxonomy" id="1197717"/>
    <lineage>
        <taxon>Bacteria</taxon>
        <taxon>Thermotogati</taxon>
        <taxon>Synergistota</taxon>
        <taxon>Synergistia</taxon>
        <taxon>Synergistales</taxon>
        <taxon>Synergistaceae</taxon>
        <taxon>Cloacibacillus</taxon>
    </lineage>
</organism>
<evidence type="ECO:0000313" key="2">
    <source>
        <dbReference type="EMBL" id="ANZ45592.1"/>
    </source>
</evidence>
<evidence type="ECO:0000256" key="1">
    <source>
        <dbReference type="SAM" id="Phobius"/>
    </source>
</evidence>
<keyword evidence="1" id="KW-0812">Transmembrane</keyword>
<name>A0A1B2I6I6_9BACT</name>
<dbReference type="PROSITE" id="PS51257">
    <property type="entry name" value="PROKAR_LIPOPROTEIN"/>
    <property type="match status" value="1"/>
</dbReference>
<dbReference type="RefSeq" id="WP_066746195.1">
    <property type="nucleotide sequence ID" value="NZ_CATWZH010000041.1"/>
</dbReference>
<reference evidence="2" key="1">
    <citation type="submission" date="2016-08" db="EMBL/GenBank/DDBJ databases">
        <title>Complete genome of Cloacibacillus porcorum.</title>
        <authorList>
            <person name="Looft T."/>
            <person name="Bayles D.O."/>
            <person name="Alt D.P."/>
        </authorList>
    </citation>
    <scope>NUCLEOTIDE SEQUENCE [LARGE SCALE GENOMIC DNA]</scope>
    <source>
        <strain evidence="2">CL-84</strain>
    </source>
</reference>
<feature type="transmembrane region" description="Helical" evidence="1">
    <location>
        <begin position="12"/>
        <end position="35"/>
    </location>
</feature>
<sequence length="159" mass="18270">MRAEAGGRRRAFLLVELIAVLVIVGSLSCISLQTLSNSQTRERRIILNEAKNFCTWMKHRMALAARESVEFRVMLTQNTDRSYEVTIIWLGGMKNLRHEIYSFDEAVLAYEGVRELIFSGRWFTLTPAATFIVKSRKMPEVRYFVTIAGTGYVDIKDKL</sequence>